<dbReference type="GO" id="GO:0003904">
    <property type="term" value="F:deoxyribodipyrimidine photo-lyase activity"/>
    <property type="evidence" value="ECO:0007669"/>
    <property type="project" value="TreeGrafter"/>
</dbReference>
<comment type="cofactor">
    <cofactor evidence="1">
        <name>(6R)-5,10-methylene-5,6,7,8-tetrahydrofolate</name>
        <dbReference type="ChEBI" id="CHEBI:15636"/>
    </cofactor>
</comment>
<keyword evidence="2 4" id="KW-0285">Flavoprotein</keyword>
<dbReference type="AlphaFoldDB" id="A0A0H4IFG9"/>
<protein>
    <submittedName>
        <fullName evidence="8">FAD-binding protein</fullName>
    </submittedName>
</protein>
<dbReference type="Gene3D" id="3.40.50.620">
    <property type="entry name" value="HUPs"/>
    <property type="match status" value="1"/>
</dbReference>
<evidence type="ECO:0000256" key="3">
    <source>
        <dbReference type="ARBA" id="ARBA00022827"/>
    </source>
</evidence>
<evidence type="ECO:0000259" key="7">
    <source>
        <dbReference type="PROSITE" id="PS51645"/>
    </source>
</evidence>
<dbReference type="SUPFAM" id="SSF52425">
    <property type="entry name" value="Cryptochrome/photolyase, N-terminal domain"/>
    <property type="match status" value="1"/>
</dbReference>
<dbReference type="Proteomes" id="UP000036406">
    <property type="component" value="Chromosome"/>
</dbReference>
<dbReference type="InterPro" id="IPR005101">
    <property type="entry name" value="Cryptochr/Photolyase_FAD-bd"/>
</dbReference>
<name>A0A0H4IFG9_9GAMM</name>
<keyword evidence="5" id="KW-0157">Chromophore</keyword>
<evidence type="ECO:0000313" key="8">
    <source>
        <dbReference type="EMBL" id="AKO53657.1"/>
    </source>
</evidence>
<evidence type="ECO:0000256" key="6">
    <source>
        <dbReference type="SAM" id="MobiDB-lite"/>
    </source>
</evidence>
<evidence type="ECO:0000313" key="9">
    <source>
        <dbReference type="Proteomes" id="UP000036406"/>
    </source>
</evidence>
<dbReference type="Gene3D" id="1.10.579.10">
    <property type="entry name" value="DNA Cyclobutane Dipyrimidine Photolyase, subunit A, domain 3"/>
    <property type="match status" value="1"/>
</dbReference>
<reference evidence="8 9" key="1">
    <citation type="submission" date="2015-05" db="EMBL/GenBank/DDBJ databases">
        <title>Complete genome of Marinobacter psychrophilus strain 20041T isolated from sea-ice of the Canadian Basin.</title>
        <authorList>
            <person name="Song L."/>
            <person name="Ren L."/>
            <person name="Yu Y."/>
            <person name="Wang X."/>
        </authorList>
    </citation>
    <scope>NUCLEOTIDE SEQUENCE [LARGE SCALE GENOMIC DNA]</scope>
    <source>
        <strain evidence="8 9">20041</strain>
    </source>
</reference>
<dbReference type="EMBL" id="CP011494">
    <property type="protein sequence ID" value="AKO53657.1"/>
    <property type="molecule type" value="Genomic_DNA"/>
</dbReference>
<dbReference type="KEGG" id="mpq:ABA45_15505"/>
<gene>
    <name evidence="8" type="ORF">ABA45_15505</name>
</gene>
<dbReference type="PRINTS" id="PR00147">
    <property type="entry name" value="DNAPHOTLYASE"/>
</dbReference>
<evidence type="ECO:0000256" key="4">
    <source>
        <dbReference type="PIRSR" id="PIRSR602081-1"/>
    </source>
</evidence>
<evidence type="ECO:0000256" key="1">
    <source>
        <dbReference type="ARBA" id="ARBA00001932"/>
    </source>
</evidence>
<comment type="cofactor">
    <cofactor evidence="4">
        <name>FAD</name>
        <dbReference type="ChEBI" id="CHEBI:57692"/>
    </cofactor>
    <text evidence="4">Binds 1 FAD per subunit.</text>
</comment>
<dbReference type="InterPro" id="IPR006050">
    <property type="entry name" value="DNA_photolyase_N"/>
</dbReference>
<dbReference type="Pfam" id="PF03441">
    <property type="entry name" value="FAD_binding_7"/>
    <property type="match status" value="1"/>
</dbReference>
<dbReference type="GO" id="GO:0071949">
    <property type="term" value="F:FAD binding"/>
    <property type="evidence" value="ECO:0007669"/>
    <property type="project" value="TreeGrafter"/>
</dbReference>
<feature type="region of interest" description="Disordered" evidence="6">
    <location>
        <begin position="486"/>
        <end position="519"/>
    </location>
</feature>
<feature type="binding site" evidence="4">
    <location>
        <position position="276"/>
    </location>
    <ligand>
        <name>FAD</name>
        <dbReference type="ChEBI" id="CHEBI:57692"/>
    </ligand>
</feature>
<dbReference type="InterPro" id="IPR002081">
    <property type="entry name" value="Cryptochrome/DNA_photolyase_1"/>
</dbReference>
<dbReference type="RefSeq" id="WP_048387634.1">
    <property type="nucleotide sequence ID" value="NZ_CP011494.1"/>
</dbReference>
<feature type="domain" description="Photolyase/cryptochrome alpha/beta" evidence="7">
    <location>
        <begin position="1"/>
        <end position="133"/>
    </location>
</feature>
<proteinExistence type="inferred from homology"/>
<dbReference type="GO" id="GO:0003677">
    <property type="term" value="F:DNA binding"/>
    <property type="evidence" value="ECO:0007669"/>
    <property type="project" value="TreeGrafter"/>
</dbReference>
<dbReference type="InterPro" id="IPR036155">
    <property type="entry name" value="Crypto/Photolyase_N_sf"/>
</dbReference>
<dbReference type="InterPro" id="IPR014729">
    <property type="entry name" value="Rossmann-like_a/b/a_fold"/>
</dbReference>
<dbReference type="PANTHER" id="PTHR11455">
    <property type="entry name" value="CRYPTOCHROME"/>
    <property type="match status" value="1"/>
</dbReference>
<dbReference type="PANTHER" id="PTHR11455:SF9">
    <property type="entry name" value="CRYPTOCHROME CIRCADIAN CLOCK 5 ISOFORM X1"/>
    <property type="match status" value="1"/>
</dbReference>
<keyword evidence="3 4" id="KW-0274">FAD</keyword>
<feature type="binding site" evidence="4">
    <location>
        <position position="215"/>
    </location>
    <ligand>
        <name>FAD</name>
        <dbReference type="ChEBI" id="CHEBI:57692"/>
    </ligand>
</feature>
<evidence type="ECO:0000256" key="2">
    <source>
        <dbReference type="ARBA" id="ARBA00022630"/>
    </source>
</evidence>
<accession>A0A0H4IFG9</accession>
<dbReference type="PROSITE" id="PS51645">
    <property type="entry name" value="PHR_CRY_ALPHA_BETA"/>
    <property type="match status" value="1"/>
</dbReference>
<dbReference type="Gene3D" id="1.25.40.80">
    <property type="match status" value="1"/>
</dbReference>
<dbReference type="Pfam" id="PF00875">
    <property type="entry name" value="DNA_photolyase"/>
    <property type="match status" value="1"/>
</dbReference>
<dbReference type="GO" id="GO:0009416">
    <property type="term" value="P:response to light stimulus"/>
    <property type="evidence" value="ECO:0007669"/>
    <property type="project" value="TreeGrafter"/>
</dbReference>
<keyword evidence="9" id="KW-1185">Reference proteome</keyword>
<comment type="similarity">
    <text evidence="5">Belongs to the DNA photolyase family.</text>
</comment>
<sequence length="519" mass="60081">MQIFWLKRNLRLQDSEPFFESMRAFRKKGQVLPLYCHEPELIQQPDVSRQHQLFIQETLEELDRDFQSIGGKLLQVVGETVDVLDRIHRVQPLTKIWTHQETTQNSQFQRDKAVAAWCADHGVELLELAQNGIARGSQKPELFPPYFAGSVSFKLRDPIGTDLAERFAPLPFPSCDPKGIPKAAGTDKPLRQKGGRSQAIKNLNRFFTVPYLKQYPFQISSPNTAWQGCSRISTYLAYGIVSDREIFQAVDRVVTDAHSRMNADQFSKFQENARFYLDRLSWRRQYMQTFETRPELEFECMLAQFNGVREADYWEGRSLTHSLTPFLGQSEQHFIAWKQGLTGFPYVDAAMRFLNQTGWINMRLRATLVSFATMNLWIPTTKVAEYLATEFLDYEPGIHHVIHQIIAGTTEFNELMVYDPVKQGRDHDLDGHFIHKWVPELADVPGSELHDLSKTAFRLSKNAEILGYMPYPEAIVDHRTTAKKAKDRVSDLRRSDSDRHRAFVEKSSEHKQDFQQSLF</sequence>
<dbReference type="SUPFAM" id="SSF48173">
    <property type="entry name" value="Cryptochrome/photolyase FAD-binding domain"/>
    <property type="match status" value="1"/>
</dbReference>
<evidence type="ECO:0000256" key="5">
    <source>
        <dbReference type="RuleBase" id="RU004182"/>
    </source>
</evidence>
<dbReference type="InterPro" id="IPR036134">
    <property type="entry name" value="Crypto/Photolyase_FAD-like_sf"/>
</dbReference>
<dbReference type="PATRIC" id="fig|330734.3.peg.3263"/>
<feature type="compositionally biased region" description="Basic and acidic residues" evidence="6">
    <location>
        <begin position="487"/>
        <end position="513"/>
    </location>
</feature>
<dbReference type="STRING" id="330734.ABA45_15505"/>
<organism evidence="8 9">
    <name type="scientific">Marinobacter psychrophilus</name>
    <dbReference type="NCBI Taxonomy" id="330734"/>
    <lineage>
        <taxon>Bacteria</taxon>
        <taxon>Pseudomonadati</taxon>
        <taxon>Pseudomonadota</taxon>
        <taxon>Gammaproteobacteria</taxon>
        <taxon>Pseudomonadales</taxon>
        <taxon>Marinobacteraceae</taxon>
        <taxon>Marinobacter</taxon>
    </lineage>
</organism>